<dbReference type="InterPro" id="IPR021252">
    <property type="entry name" value="DUF2794"/>
</dbReference>
<dbReference type="EMBL" id="UINC01052598">
    <property type="protein sequence ID" value="SVB68103.1"/>
    <property type="molecule type" value="Genomic_DNA"/>
</dbReference>
<evidence type="ECO:0000313" key="1">
    <source>
        <dbReference type="EMBL" id="SVB68103.1"/>
    </source>
</evidence>
<protein>
    <recommendedName>
        <fullName evidence="2">DUF2794 domain-containing protein</fullName>
    </recommendedName>
</protein>
<accession>A0A382G0L2</accession>
<name>A0A382G0L2_9ZZZZ</name>
<dbReference type="Pfam" id="PF10984">
    <property type="entry name" value="DUF2794"/>
    <property type="match status" value="1"/>
</dbReference>
<gene>
    <name evidence="1" type="ORF">METZ01_LOCUS220957</name>
</gene>
<organism evidence="1">
    <name type="scientific">marine metagenome</name>
    <dbReference type="NCBI Taxonomy" id="408172"/>
    <lineage>
        <taxon>unclassified sequences</taxon>
        <taxon>metagenomes</taxon>
        <taxon>ecological metagenomes</taxon>
    </lineage>
</organism>
<proteinExistence type="predicted"/>
<sequence length="130" mass="14697">MTEVVEFEQARRWHHPNAGDNNSRGKSDFFNRTELREILQSYSRGVIAGDWLDYAVDWNDGGAVFAIYGNVSALPMYSILKRGKPGRRLGGYQLIGRGGVLKFDRTLAAILKMLDSRRTAIVKSERYDIG</sequence>
<reference evidence="1" key="1">
    <citation type="submission" date="2018-05" db="EMBL/GenBank/DDBJ databases">
        <authorList>
            <person name="Lanie J.A."/>
            <person name="Ng W.-L."/>
            <person name="Kazmierczak K.M."/>
            <person name="Andrzejewski T.M."/>
            <person name="Davidsen T.M."/>
            <person name="Wayne K.J."/>
            <person name="Tettelin H."/>
            <person name="Glass J.I."/>
            <person name="Rusch D."/>
            <person name="Podicherti R."/>
            <person name="Tsui H.-C.T."/>
            <person name="Winkler M.E."/>
        </authorList>
    </citation>
    <scope>NUCLEOTIDE SEQUENCE</scope>
</reference>
<dbReference type="AlphaFoldDB" id="A0A382G0L2"/>
<evidence type="ECO:0008006" key="2">
    <source>
        <dbReference type="Google" id="ProtNLM"/>
    </source>
</evidence>